<evidence type="ECO:0000313" key="2">
    <source>
        <dbReference type="Proteomes" id="UP001549184"/>
    </source>
</evidence>
<dbReference type="InterPro" id="IPR008183">
    <property type="entry name" value="Aldose_1/G6P_1-epimerase"/>
</dbReference>
<dbReference type="GO" id="GO:0004034">
    <property type="term" value="F:aldose 1-epimerase activity"/>
    <property type="evidence" value="ECO:0007669"/>
    <property type="project" value="UniProtKB-EC"/>
</dbReference>
<reference evidence="1 2" key="1">
    <citation type="submission" date="2024-06" db="EMBL/GenBank/DDBJ databases">
        <title>Sorghum-associated microbial communities from plants grown in Nebraska, USA.</title>
        <authorList>
            <person name="Schachtman D."/>
        </authorList>
    </citation>
    <scope>NUCLEOTIDE SEQUENCE [LARGE SCALE GENOMIC DNA]</scope>
    <source>
        <strain evidence="1 2">1073</strain>
    </source>
</reference>
<organism evidence="1 2">
    <name type="scientific">Dyella japonica</name>
    <dbReference type="NCBI Taxonomy" id="231455"/>
    <lineage>
        <taxon>Bacteria</taxon>
        <taxon>Pseudomonadati</taxon>
        <taxon>Pseudomonadota</taxon>
        <taxon>Gammaproteobacteria</taxon>
        <taxon>Lysobacterales</taxon>
        <taxon>Rhodanobacteraceae</taxon>
        <taxon>Dyella</taxon>
    </lineage>
</organism>
<dbReference type="Pfam" id="PF01263">
    <property type="entry name" value="Aldose_epim"/>
    <property type="match status" value="1"/>
</dbReference>
<name>A0ABV2JXZ9_9GAMM</name>
<accession>A0ABV2JXZ9</accession>
<dbReference type="SUPFAM" id="SSF74650">
    <property type="entry name" value="Galactose mutarotase-like"/>
    <property type="match status" value="1"/>
</dbReference>
<evidence type="ECO:0000313" key="1">
    <source>
        <dbReference type="EMBL" id="MET3653726.1"/>
    </source>
</evidence>
<protein>
    <submittedName>
        <fullName evidence="1">Aldose 1-epimerase</fullName>
        <ecNumber evidence="1">5.1.3.3</ecNumber>
    </submittedName>
</protein>
<dbReference type="InterPro" id="IPR014718">
    <property type="entry name" value="GH-type_carb-bd"/>
</dbReference>
<proteinExistence type="predicted"/>
<keyword evidence="1" id="KW-0413">Isomerase</keyword>
<comment type="caution">
    <text evidence="1">The sequence shown here is derived from an EMBL/GenBank/DDBJ whole genome shotgun (WGS) entry which is preliminary data.</text>
</comment>
<keyword evidence="2" id="KW-1185">Reference proteome</keyword>
<sequence>MAADRDLSVAPVDPAQTPMAPGELIHIGRGALSVVIAPEAGGRVAQIRHDGLEWLVGHDDDHQAMIAWGSYPMLPWAGRIRHGQFGFDGQRYALPINLGAHAIHGVGLALPWRVDGHGPHDAELSLDLPQDERWPFGGRAHQRFEVTERALRMESSVTAGKQGMPVTLGWHPWFRKPDCLDFAPTRAYPRDDEGIACLPLIDPPASPWDDCFINTRPVELQRAGQRLRLSSDCGHWVVYDEPAHATCVEPQSGPPDAFNLGLARYLAPEESLSAWFLLEWL</sequence>
<dbReference type="Proteomes" id="UP001549184">
    <property type="component" value="Unassembled WGS sequence"/>
</dbReference>
<dbReference type="RefSeq" id="WP_354015111.1">
    <property type="nucleotide sequence ID" value="NZ_JBEPMU010000005.1"/>
</dbReference>
<gene>
    <name evidence="1" type="ORF">ABIC75_003463</name>
</gene>
<dbReference type="EMBL" id="JBEPMU010000005">
    <property type="protein sequence ID" value="MET3653726.1"/>
    <property type="molecule type" value="Genomic_DNA"/>
</dbReference>
<dbReference type="EC" id="5.1.3.3" evidence="1"/>
<dbReference type="InterPro" id="IPR011013">
    <property type="entry name" value="Gal_mutarotase_sf_dom"/>
</dbReference>
<dbReference type="Gene3D" id="2.70.98.10">
    <property type="match status" value="1"/>
</dbReference>